<protein>
    <submittedName>
        <fullName evidence="3">Uncharacterized protein</fullName>
    </submittedName>
</protein>
<dbReference type="EMBL" id="SDAQ01000042">
    <property type="protein sequence ID" value="KAI3550454.1"/>
    <property type="molecule type" value="Genomic_DNA"/>
</dbReference>
<evidence type="ECO:0000256" key="1">
    <source>
        <dbReference type="SAM" id="MobiDB-lite"/>
    </source>
</evidence>
<accession>A0A9P9XDS5</accession>
<dbReference type="AlphaFoldDB" id="A0A9P9XDS5"/>
<dbReference type="Proteomes" id="UP001056436">
    <property type="component" value="Unassembled WGS sequence"/>
</dbReference>
<keyword evidence="4" id="KW-1185">Reference proteome</keyword>
<keyword evidence="2" id="KW-1133">Transmembrane helix</keyword>
<feature type="compositionally biased region" description="Low complexity" evidence="1">
    <location>
        <begin position="167"/>
        <end position="176"/>
    </location>
</feature>
<keyword evidence="2" id="KW-0472">Membrane</keyword>
<feature type="compositionally biased region" description="Basic residues" evidence="1">
    <location>
        <begin position="125"/>
        <end position="141"/>
    </location>
</feature>
<comment type="caution">
    <text evidence="3">The sequence shown here is derived from an EMBL/GenBank/DDBJ whole genome shotgun (WGS) entry which is preliminary data.</text>
</comment>
<dbReference type="OrthoDB" id="4851748at2759"/>
<feature type="compositionally biased region" description="Pro residues" evidence="1">
    <location>
        <begin position="189"/>
        <end position="198"/>
    </location>
</feature>
<evidence type="ECO:0000313" key="3">
    <source>
        <dbReference type="EMBL" id="KAI3550454.1"/>
    </source>
</evidence>
<organism evidence="3 4">
    <name type="scientific">Colletotrichum abscissum</name>
    <dbReference type="NCBI Taxonomy" id="1671311"/>
    <lineage>
        <taxon>Eukaryota</taxon>
        <taxon>Fungi</taxon>
        <taxon>Dikarya</taxon>
        <taxon>Ascomycota</taxon>
        <taxon>Pezizomycotina</taxon>
        <taxon>Sordariomycetes</taxon>
        <taxon>Hypocreomycetidae</taxon>
        <taxon>Glomerellales</taxon>
        <taxon>Glomerellaceae</taxon>
        <taxon>Colletotrichum</taxon>
        <taxon>Colletotrichum acutatum species complex</taxon>
    </lineage>
</organism>
<evidence type="ECO:0000256" key="2">
    <source>
        <dbReference type="SAM" id="Phobius"/>
    </source>
</evidence>
<feature type="transmembrane region" description="Helical" evidence="2">
    <location>
        <begin position="93"/>
        <end position="117"/>
    </location>
</feature>
<reference evidence="3" key="1">
    <citation type="submission" date="2019-01" db="EMBL/GenBank/DDBJ databases">
        <title>Colletotrichum abscissum LGMF1257.</title>
        <authorList>
            <person name="Baroncelli R."/>
        </authorList>
    </citation>
    <scope>NUCLEOTIDE SEQUENCE</scope>
    <source>
        <strain evidence="3">Ca142</strain>
    </source>
</reference>
<feature type="compositionally biased region" description="Pro residues" evidence="1">
    <location>
        <begin position="156"/>
        <end position="166"/>
    </location>
</feature>
<evidence type="ECO:0000313" key="4">
    <source>
        <dbReference type="Proteomes" id="UP001056436"/>
    </source>
</evidence>
<sequence>MRIYSLTLPSSSISPPHSLHDATLAYAAPCVILSDSPRNLLQPRRAASYLTPSFGLEREPRSPDFEVAARAVKHYNTVTKRQVSITGGQTTNLTVGVTVGVAILVFILGAGAFLYYYRVSLKKISRRRHRRRRRHHSHKSYSSRSSKSSADDGPASHPPPRGPPSAPRSTAPSATPADPPAGAPADAPADPPADPPADAPADAPAEK</sequence>
<name>A0A9P9XDS5_9PEZI</name>
<feature type="region of interest" description="Disordered" evidence="1">
    <location>
        <begin position="125"/>
        <end position="207"/>
    </location>
</feature>
<proteinExistence type="predicted"/>
<keyword evidence="2" id="KW-0812">Transmembrane</keyword>
<gene>
    <name evidence="3" type="ORF">CABS02_07675</name>
</gene>